<gene>
    <name evidence="2" type="ORF">FA045_00250</name>
</gene>
<dbReference type="PANTHER" id="PTHR48098:SF1">
    <property type="entry name" value="DIACYLGLYCEROL ACYLTRANSFERASE_MYCOLYLTRANSFERASE AG85A"/>
    <property type="match status" value="1"/>
</dbReference>
<sequence>MKLSLVTLLLLLSGSLFAQDNLIYKSKNLPKPDTTWVFKPKNYNEVQKLPVIFLLHGYSGNYKQWNNIMDAQKYADEYGFIIVCPDGLFDSWYINSPAKKEWQFENFFFDELYPDIKSKYKVDDRYIFISGLSMGGHGALHLFIKKPALFTSAGSTSGGVMLRDFSAKYGLSALLGNPKEDDKIWDEYSVVPNIYKLQNTNKPFIFDCGSEDFFYAYNNDLKKKADELKLKATYISQPGAHNRAYWTKSIKQQFAYFKSQIN</sequence>
<dbReference type="InterPro" id="IPR029058">
    <property type="entry name" value="AB_hydrolase_fold"/>
</dbReference>
<dbReference type="Pfam" id="PF00756">
    <property type="entry name" value="Esterase"/>
    <property type="match status" value="1"/>
</dbReference>
<dbReference type="PANTHER" id="PTHR48098">
    <property type="entry name" value="ENTEROCHELIN ESTERASE-RELATED"/>
    <property type="match status" value="1"/>
</dbReference>
<dbReference type="RefSeq" id="WP_136873239.1">
    <property type="nucleotide sequence ID" value="NZ_SWBO01000001.1"/>
</dbReference>
<keyword evidence="3" id="KW-1185">Reference proteome</keyword>
<evidence type="ECO:0000256" key="1">
    <source>
        <dbReference type="SAM" id="SignalP"/>
    </source>
</evidence>
<accession>A0A4V5P1I2</accession>
<evidence type="ECO:0000313" key="3">
    <source>
        <dbReference type="Proteomes" id="UP000310477"/>
    </source>
</evidence>
<name>A0A4V5P1I2_9SPHI</name>
<feature type="signal peptide" evidence="1">
    <location>
        <begin position="1"/>
        <end position="18"/>
    </location>
</feature>
<dbReference type="OrthoDB" id="9803578at2"/>
<reference evidence="2 3" key="1">
    <citation type="submission" date="2019-04" db="EMBL/GenBank/DDBJ databases">
        <title>Pedobacter sp. AR-2-6 sp. nov., isolated from Arctic soil.</title>
        <authorList>
            <person name="Dahal R.H."/>
            <person name="Kim D.-U."/>
        </authorList>
    </citation>
    <scope>NUCLEOTIDE SEQUENCE [LARGE SCALE GENOMIC DNA]</scope>
    <source>
        <strain evidence="2 3">AR-2-6</strain>
    </source>
</reference>
<feature type="chain" id="PRO_5020916919" evidence="1">
    <location>
        <begin position="19"/>
        <end position="262"/>
    </location>
</feature>
<protein>
    <submittedName>
        <fullName evidence="2">Esterase</fullName>
    </submittedName>
</protein>
<dbReference type="EMBL" id="SWBO01000001">
    <property type="protein sequence ID" value="TKC03034.1"/>
    <property type="molecule type" value="Genomic_DNA"/>
</dbReference>
<proteinExistence type="predicted"/>
<dbReference type="AlphaFoldDB" id="A0A4V5P1I2"/>
<evidence type="ECO:0000313" key="2">
    <source>
        <dbReference type="EMBL" id="TKC03034.1"/>
    </source>
</evidence>
<organism evidence="2 3">
    <name type="scientific">Pedobacter cryotolerans</name>
    <dbReference type="NCBI Taxonomy" id="2571270"/>
    <lineage>
        <taxon>Bacteria</taxon>
        <taxon>Pseudomonadati</taxon>
        <taxon>Bacteroidota</taxon>
        <taxon>Sphingobacteriia</taxon>
        <taxon>Sphingobacteriales</taxon>
        <taxon>Sphingobacteriaceae</taxon>
        <taxon>Pedobacter</taxon>
    </lineage>
</organism>
<dbReference type="InterPro" id="IPR000801">
    <property type="entry name" value="Esterase-like"/>
</dbReference>
<keyword evidence="1" id="KW-0732">Signal</keyword>
<dbReference type="Proteomes" id="UP000310477">
    <property type="component" value="Unassembled WGS sequence"/>
</dbReference>
<dbReference type="GO" id="GO:0016747">
    <property type="term" value="F:acyltransferase activity, transferring groups other than amino-acyl groups"/>
    <property type="evidence" value="ECO:0007669"/>
    <property type="project" value="TreeGrafter"/>
</dbReference>
<dbReference type="SUPFAM" id="SSF53474">
    <property type="entry name" value="alpha/beta-Hydrolases"/>
    <property type="match status" value="1"/>
</dbReference>
<dbReference type="Gene3D" id="3.40.50.1820">
    <property type="entry name" value="alpha/beta hydrolase"/>
    <property type="match status" value="1"/>
</dbReference>
<comment type="caution">
    <text evidence="2">The sequence shown here is derived from an EMBL/GenBank/DDBJ whole genome shotgun (WGS) entry which is preliminary data.</text>
</comment>
<dbReference type="InterPro" id="IPR050583">
    <property type="entry name" value="Mycobacterial_A85_antigen"/>
</dbReference>